<feature type="compositionally biased region" description="Basic residues" evidence="1">
    <location>
        <begin position="199"/>
        <end position="215"/>
    </location>
</feature>
<evidence type="ECO:0000313" key="2">
    <source>
        <dbReference type="EMBL" id="CAA9409172.1"/>
    </source>
</evidence>
<proteinExistence type="predicted"/>
<name>A0A6J4PF69_9ACTN</name>
<dbReference type="EMBL" id="CADCUN010000276">
    <property type="protein sequence ID" value="CAA9409172.1"/>
    <property type="molecule type" value="Genomic_DNA"/>
</dbReference>
<reference evidence="2" key="1">
    <citation type="submission" date="2020-02" db="EMBL/GenBank/DDBJ databases">
        <authorList>
            <person name="Meier V. D."/>
        </authorList>
    </citation>
    <scope>NUCLEOTIDE SEQUENCE</scope>
    <source>
        <strain evidence="2">AVDCRST_MAG60</strain>
    </source>
</reference>
<protein>
    <submittedName>
        <fullName evidence="2">Uncharacterized protein</fullName>
    </submittedName>
</protein>
<feature type="compositionally biased region" description="Gly residues" evidence="1">
    <location>
        <begin position="132"/>
        <end position="141"/>
    </location>
</feature>
<accession>A0A6J4PF69</accession>
<dbReference type="AlphaFoldDB" id="A0A6J4PF69"/>
<evidence type="ECO:0000256" key="1">
    <source>
        <dbReference type="SAM" id="MobiDB-lite"/>
    </source>
</evidence>
<feature type="compositionally biased region" description="Basic residues" evidence="1">
    <location>
        <begin position="142"/>
        <end position="164"/>
    </location>
</feature>
<feature type="compositionally biased region" description="Basic and acidic residues" evidence="1">
    <location>
        <begin position="165"/>
        <end position="174"/>
    </location>
</feature>
<feature type="compositionally biased region" description="Basic and acidic residues" evidence="1">
    <location>
        <begin position="216"/>
        <end position="228"/>
    </location>
</feature>
<sequence length="228" mass="26089">VAHPRRRRHHRRARLHRVLEGLLVRVRPVHLRVHLPVPLGVGFGVGFGIGGADRVRRAHRVGVGGARVGCGARRRRPDHRQRLLLLRAEGLGPAEAGDPRLRLRQLRRRSPRRRRVLRQHQRDHLPCRRPGAGAGGAGGRGGARRRGRQAGHRPGPGHRGGRRVAPRDRADGPQRRPLPGGAVLPDPRRRDVRGDVLLQHRRRRERPRRRRRRRARQLEVDGQPRRRL</sequence>
<feature type="region of interest" description="Disordered" evidence="1">
    <location>
        <begin position="94"/>
        <end position="228"/>
    </location>
</feature>
<gene>
    <name evidence="2" type="ORF">AVDCRST_MAG60-2565</name>
</gene>
<organism evidence="2">
    <name type="scientific">uncultured Nocardioides sp</name>
    <dbReference type="NCBI Taxonomy" id="198441"/>
    <lineage>
        <taxon>Bacteria</taxon>
        <taxon>Bacillati</taxon>
        <taxon>Actinomycetota</taxon>
        <taxon>Actinomycetes</taxon>
        <taxon>Propionibacteriales</taxon>
        <taxon>Nocardioidaceae</taxon>
        <taxon>Nocardioides</taxon>
        <taxon>environmental samples</taxon>
    </lineage>
</organism>
<feature type="non-terminal residue" evidence="2">
    <location>
        <position position="1"/>
    </location>
</feature>
<feature type="non-terminal residue" evidence="2">
    <location>
        <position position="228"/>
    </location>
</feature>
<feature type="compositionally biased region" description="Basic residues" evidence="1">
    <location>
        <begin position="102"/>
        <end position="119"/>
    </location>
</feature>